<evidence type="ECO:0000313" key="3">
    <source>
        <dbReference type="Proteomes" id="UP001341840"/>
    </source>
</evidence>
<dbReference type="EMBL" id="JASCZI010242091">
    <property type="protein sequence ID" value="MED6209531.1"/>
    <property type="molecule type" value="Genomic_DNA"/>
</dbReference>
<organism evidence="2 3">
    <name type="scientific">Stylosanthes scabra</name>
    <dbReference type="NCBI Taxonomy" id="79078"/>
    <lineage>
        <taxon>Eukaryota</taxon>
        <taxon>Viridiplantae</taxon>
        <taxon>Streptophyta</taxon>
        <taxon>Embryophyta</taxon>
        <taxon>Tracheophyta</taxon>
        <taxon>Spermatophyta</taxon>
        <taxon>Magnoliopsida</taxon>
        <taxon>eudicotyledons</taxon>
        <taxon>Gunneridae</taxon>
        <taxon>Pentapetalae</taxon>
        <taxon>rosids</taxon>
        <taxon>fabids</taxon>
        <taxon>Fabales</taxon>
        <taxon>Fabaceae</taxon>
        <taxon>Papilionoideae</taxon>
        <taxon>50 kb inversion clade</taxon>
        <taxon>dalbergioids sensu lato</taxon>
        <taxon>Dalbergieae</taxon>
        <taxon>Pterocarpus clade</taxon>
        <taxon>Stylosanthes</taxon>
    </lineage>
</organism>
<protein>
    <submittedName>
        <fullName evidence="2">Uncharacterized protein</fullName>
    </submittedName>
</protein>
<feature type="compositionally biased region" description="Basic and acidic residues" evidence="1">
    <location>
        <begin position="58"/>
        <end position="73"/>
    </location>
</feature>
<reference evidence="2 3" key="1">
    <citation type="journal article" date="2023" name="Plants (Basel)">
        <title>Bridging the Gap: Combining Genomics and Transcriptomics Approaches to Understand Stylosanthes scabra, an Orphan Legume from the Brazilian Caatinga.</title>
        <authorList>
            <person name="Ferreira-Neto J.R.C."/>
            <person name="da Silva M.D."/>
            <person name="Binneck E."/>
            <person name="de Melo N.F."/>
            <person name="da Silva R.H."/>
            <person name="de Melo A.L.T.M."/>
            <person name="Pandolfi V."/>
            <person name="Bustamante F.O."/>
            <person name="Brasileiro-Vidal A.C."/>
            <person name="Benko-Iseppon A.M."/>
        </authorList>
    </citation>
    <scope>NUCLEOTIDE SEQUENCE [LARGE SCALE GENOMIC DNA]</scope>
    <source>
        <tissue evidence="2">Leaves</tissue>
    </source>
</reference>
<gene>
    <name evidence="2" type="ORF">PIB30_055612</name>
</gene>
<dbReference type="Proteomes" id="UP001341840">
    <property type="component" value="Unassembled WGS sequence"/>
</dbReference>
<feature type="compositionally biased region" description="Polar residues" evidence="1">
    <location>
        <begin position="187"/>
        <end position="199"/>
    </location>
</feature>
<name>A0ABU6YJA8_9FABA</name>
<sequence>MATPQIQSRQTRVFGTTRNTNIMAKLDSDKSKPKICVPKKQPPKSDNVNSSRLLNDNNYRKSDDTSKVNDAGEPKTPLVRTNHKGGKAPATPFYTAAHCSKCRFDRLETSSYWIGQIKLAESVEKHFVAVDFFRLALESQAEPIRNLRMELKRYLLRHGYLSEQKLWKEVSVRYGLFKIQSNNNDDASQIMDSSSNNDDQVLHNKQEKLG</sequence>
<keyword evidence="3" id="KW-1185">Reference proteome</keyword>
<dbReference type="PANTHER" id="PTHR34468:SF3">
    <property type="entry name" value="OS03G0288900 PROTEIN"/>
    <property type="match status" value="1"/>
</dbReference>
<accession>A0ABU6YJA8</accession>
<comment type="caution">
    <text evidence="2">The sequence shown here is derived from an EMBL/GenBank/DDBJ whole genome shotgun (WGS) entry which is preliminary data.</text>
</comment>
<feature type="region of interest" description="Disordered" evidence="1">
    <location>
        <begin position="187"/>
        <end position="210"/>
    </location>
</feature>
<dbReference type="PANTHER" id="PTHR34468">
    <property type="entry name" value="MICROTUBULE-ASSOCIATED FUTSCH-LIKE PROTEIN"/>
    <property type="match status" value="1"/>
</dbReference>
<evidence type="ECO:0000256" key="1">
    <source>
        <dbReference type="SAM" id="MobiDB-lite"/>
    </source>
</evidence>
<feature type="region of interest" description="Disordered" evidence="1">
    <location>
        <begin position="1"/>
        <end position="86"/>
    </location>
</feature>
<feature type="compositionally biased region" description="Basic and acidic residues" evidence="1">
    <location>
        <begin position="200"/>
        <end position="210"/>
    </location>
</feature>
<feature type="compositionally biased region" description="Polar residues" evidence="1">
    <location>
        <begin position="1"/>
        <end position="22"/>
    </location>
</feature>
<evidence type="ECO:0000313" key="2">
    <source>
        <dbReference type="EMBL" id="MED6209531.1"/>
    </source>
</evidence>
<feature type="compositionally biased region" description="Polar residues" evidence="1">
    <location>
        <begin position="44"/>
        <end position="57"/>
    </location>
</feature>
<proteinExistence type="predicted"/>